<proteinExistence type="predicted"/>
<dbReference type="PANTHER" id="PTHR12526">
    <property type="entry name" value="GLYCOSYLTRANSFERASE"/>
    <property type="match status" value="1"/>
</dbReference>
<evidence type="ECO:0000313" key="1">
    <source>
        <dbReference type="EMBL" id="GAF68922.1"/>
    </source>
</evidence>
<organism evidence="1">
    <name type="scientific">marine sediment metagenome</name>
    <dbReference type="NCBI Taxonomy" id="412755"/>
    <lineage>
        <taxon>unclassified sequences</taxon>
        <taxon>metagenomes</taxon>
        <taxon>ecological metagenomes</taxon>
    </lineage>
</organism>
<dbReference type="Gene3D" id="3.40.50.2000">
    <property type="entry name" value="Glycogen Phosphorylase B"/>
    <property type="match status" value="1"/>
</dbReference>
<accession>X0RYT7</accession>
<reference evidence="1" key="1">
    <citation type="journal article" date="2014" name="Front. Microbiol.">
        <title>High frequency of phylogenetically diverse reductive dehalogenase-homologous genes in deep subseafloor sedimentary metagenomes.</title>
        <authorList>
            <person name="Kawai M."/>
            <person name="Futagami T."/>
            <person name="Toyoda A."/>
            <person name="Takaki Y."/>
            <person name="Nishi S."/>
            <person name="Hori S."/>
            <person name="Arai W."/>
            <person name="Tsubouchi T."/>
            <person name="Morono Y."/>
            <person name="Uchiyama I."/>
            <person name="Ito T."/>
            <person name="Fujiyama A."/>
            <person name="Inagaki F."/>
            <person name="Takami H."/>
        </authorList>
    </citation>
    <scope>NUCLEOTIDE SEQUENCE</scope>
    <source>
        <strain evidence="1">Expedition CK06-06</strain>
    </source>
</reference>
<dbReference type="SUPFAM" id="SSF53756">
    <property type="entry name" value="UDP-Glycosyltransferase/glycogen phosphorylase"/>
    <property type="match status" value="1"/>
</dbReference>
<name>X0RYT7_9ZZZZ</name>
<dbReference type="AlphaFoldDB" id="X0RYT7"/>
<comment type="caution">
    <text evidence="1">The sequence shown here is derived from an EMBL/GenBank/DDBJ whole genome shotgun (WGS) entry which is preliminary data.</text>
</comment>
<feature type="non-terminal residue" evidence="1">
    <location>
        <position position="91"/>
    </location>
</feature>
<dbReference type="EMBL" id="BARS01006452">
    <property type="protein sequence ID" value="GAF68922.1"/>
    <property type="molecule type" value="Genomic_DNA"/>
</dbReference>
<protein>
    <submittedName>
        <fullName evidence="1">Uncharacterized protein</fullName>
    </submittedName>
</protein>
<gene>
    <name evidence="1" type="ORF">S01H1_12557</name>
</gene>
<dbReference type="Pfam" id="PF13692">
    <property type="entry name" value="Glyco_trans_1_4"/>
    <property type="match status" value="1"/>
</dbReference>
<sequence length="91" mass="10598">MPRKAVHELLEALPELLSRNRQIYLRLVGWGERSYVAMLKRKMVDLNLEGHVEFTGHVADLNKLLEYYRQADVFVFPSQGEGFPREGRIQA</sequence>